<keyword evidence="2" id="KW-1185">Reference proteome</keyword>
<dbReference type="InterPro" id="IPR015003">
    <property type="entry name" value="DUF1853"/>
</dbReference>
<gene>
    <name evidence="1" type="ORF">QVZ43_13305</name>
</gene>
<comment type="caution">
    <text evidence="1">The sequence shown here is derived from an EMBL/GenBank/DDBJ whole genome shotgun (WGS) entry which is preliminary data.</text>
</comment>
<dbReference type="EMBL" id="JAUMIS010000002">
    <property type="protein sequence ID" value="MDO3722697.1"/>
    <property type="molecule type" value="Genomic_DNA"/>
</dbReference>
<dbReference type="RefSeq" id="WP_302910318.1">
    <property type="nucleotide sequence ID" value="NZ_JAUMIS010000002.1"/>
</dbReference>
<evidence type="ECO:0000313" key="1">
    <source>
        <dbReference type="EMBL" id="MDO3722697.1"/>
    </source>
</evidence>
<organism evidence="1 2">
    <name type="scientific">Marinobacter suaedae</name>
    <dbReference type="NCBI Taxonomy" id="3057675"/>
    <lineage>
        <taxon>Bacteria</taxon>
        <taxon>Pseudomonadati</taxon>
        <taxon>Pseudomonadota</taxon>
        <taxon>Gammaproteobacteria</taxon>
        <taxon>Pseudomonadales</taxon>
        <taxon>Marinobacteraceae</taxon>
        <taxon>Marinobacter</taxon>
    </lineage>
</organism>
<protein>
    <submittedName>
        <fullName evidence="1">DUF1853 family protein</fullName>
    </submittedName>
</protein>
<dbReference type="Proteomes" id="UP001168640">
    <property type="component" value="Unassembled WGS sequence"/>
</dbReference>
<dbReference type="Pfam" id="PF08907">
    <property type="entry name" value="DUF1853"/>
    <property type="match status" value="1"/>
</dbReference>
<reference evidence="1" key="1">
    <citation type="submission" date="2023-07" db="EMBL/GenBank/DDBJ databases">
        <title>Marinobacter sp. chi1 genome sequencing and assembly.</title>
        <authorList>
            <person name="Park S."/>
        </authorList>
    </citation>
    <scope>NUCLEOTIDE SEQUENCE</scope>
    <source>
        <strain evidence="1">Chi1</strain>
    </source>
</reference>
<name>A0ABT8W386_9GAMM</name>
<sequence length="307" mass="36050">MNSREHTTELFDFNHPAVRHLAWLCTAPQLIKGRSVFKPSEHLTPEYQEKLTHWDKYPSSMPERLRMESPPKRLGYYFEQLYEVLLTDLLGWQVLLKNLQIQSEGRTLGELDFVVQNTTDDRIEHHEIAIKYYLGVPNGNGNGDAKWFGPNARDRLDLKRDLLINHQSRRTEEPEGIETLAMHGIKGPLPCRLFMPGYLFYPLGEFLNPPSDAPADHLRGWWVYARDAETMDTSHWIELRKPHWVGPWRQNQPPSPDDTNERLNSVDELRVPRLFAELEQDRTRGQWREVRRIFVVPQTWLGEKAPK</sequence>
<accession>A0ABT8W386</accession>
<evidence type="ECO:0000313" key="2">
    <source>
        <dbReference type="Proteomes" id="UP001168640"/>
    </source>
</evidence>
<proteinExistence type="predicted"/>